<dbReference type="GO" id="GO:0042742">
    <property type="term" value="P:defense response to bacterium"/>
    <property type="evidence" value="ECO:0007669"/>
    <property type="project" value="UniProtKB-KW"/>
</dbReference>
<comment type="catalytic activity">
    <reaction evidence="3">
        <text>Hydrolysis of (1-&gt;4)-beta-linkages between N-acetylmuramic acid and N-acetyl-D-glucosamine residues in a peptidoglycan and between N-acetyl-D-glucosamine residues in chitodextrins.</text>
        <dbReference type="EC" id="3.2.1.17"/>
    </reaction>
</comment>
<dbReference type="GO" id="GO:0003796">
    <property type="term" value="F:lysozyme activity"/>
    <property type="evidence" value="ECO:0007669"/>
    <property type="project" value="UniProtKB-EC"/>
</dbReference>
<dbReference type="Gene3D" id="1.10.530.40">
    <property type="match status" value="1"/>
</dbReference>
<dbReference type="SUPFAM" id="SSF53955">
    <property type="entry name" value="Lysozyme-like"/>
    <property type="match status" value="1"/>
</dbReference>
<gene>
    <name evidence="6" type="ORF">PDMSB3_0034</name>
</gene>
<keyword evidence="1 3" id="KW-0929">Antimicrobial</keyword>
<evidence type="ECO:0000313" key="6">
    <source>
        <dbReference type="EMBL" id="VVD26496.1"/>
    </source>
</evidence>
<evidence type="ECO:0000313" key="7">
    <source>
        <dbReference type="Proteomes" id="UP000325811"/>
    </source>
</evidence>
<dbReference type="InterPro" id="IPR023346">
    <property type="entry name" value="Lysozyme-like_dom_sf"/>
</dbReference>
<dbReference type="SUPFAM" id="SSF116734">
    <property type="entry name" value="DNA methylase specificity domain"/>
    <property type="match status" value="1"/>
</dbReference>
<dbReference type="InterPro" id="IPR000055">
    <property type="entry name" value="Restrct_endonuc_typeI_TRD"/>
</dbReference>
<evidence type="ECO:0000256" key="2">
    <source>
        <dbReference type="ARBA" id="ARBA00022638"/>
    </source>
</evidence>
<dbReference type="InterPro" id="IPR002196">
    <property type="entry name" value="Glyco_hydro_24"/>
</dbReference>
<dbReference type="KEGG" id="pdio:PDMSB3_0034"/>
<dbReference type="EC" id="3.2.1.17" evidence="3"/>
<dbReference type="Proteomes" id="UP000325811">
    <property type="component" value="Chromosome I"/>
</dbReference>
<evidence type="ECO:0000256" key="4">
    <source>
        <dbReference type="SAM" id="MobiDB-lite"/>
    </source>
</evidence>
<dbReference type="GO" id="GO:0009253">
    <property type="term" value="P:peptidoglycan catabolic process"/>
    <property type="evidence" value="ECO:0007669"/>
    <property type="project" value="InterPro"/>
</dbReference>
<dbReference type="AlphaFoldDB" id="A0A5Q4ZHH5"/>
<dbReference type="GO" id="GO:0003677">
    <property type="term" value="F:DNA binding"/>
    <property type="evidence" value="ECO:0007669"/>
    <property type="project" value="InterPro"/>
</dbReference>
<dbReference type="GO" id="GO:0031640">
    <property type="term" value="P:killing of cells of another organism"/>
    <property type="evidence" value="ECO:0007669"/>
    <property type="project" value="UniProtKB-KW"/>
</dbReference>
<dbReference type="Pfam" id="PF01420">
    <property type="entry name" value="Methylase_S"/>
    <property type="match status" value="1"/>
</dbReference>
<organism evidence="6 7">
    <name type="scientific">Paraburkholderia dioscoreae</name>
    <dbReference type="NCBI Taxonomy" id="2604047"/>
    <lineage>
        <taxon>Bacteria</taxon>
        <taxon>Pseudomonadati</taxon>
        <taxon>Pseudomonadota</taxon>
        <taxon>Betaproteobacteria</taxon>
        <taxon>Burkholderiales</taxon>
        <taxon>Burkholderiaceae</taxon>
        <taxon>Paraburkholderia</taxon>
    </lineage>
</organism>
<reference evidence="6 7" key="1">
    <citation type="submission" date="2019-08" db="EMBL/GenBank/DDBJ databases">
        <authorList>
            <person name="Herpell B J."/>
        </authorList>
    </citation>
    <scope>NUCLEOTIDE SEQUENCE [LARGE SCALE GENOMIC DNA]</scope>
    <source>
        <strain evidence="7">Msb3</strain>
    </source>
</reference>
<keyword evidence="7" id="KW-1185">Reference proteome</keyword>
<dbReference type="InterPro" id="IPR023347">
    <property type="entry name" value="Lysozyme_dom_sf"/>
</dbReference>
<keyword evidence="3" id="KW-0326">Glycosidase</keyword>
<evidence type="ECO:0000256" key="3">
    <source>
        <dbReference type="RuleBase" id="RU003788"/>
    </source>
</evidence>
<feature type="region of interest" description="Disordered" evidence="4">
    <location>
        <begin position="162"/>
        <end position="183"/>
    </location>
</feature>
<accession>A0A5Q4ZHH5</accession>
<comment type="similarity">
    <text evidence="3">Belongs to the glycosyl hydrolase 24 family.</text>
</comment>
<name>A0A5Q4ZHH5_9BURK</name>
<dbReference type="EMBL" id="LR699553">
    <property type="protein sequence ID" value="VVD26496.1"/>
    <property type="molecule type" value="Genomic_DNA"/>
</dbReference>
<feature type="compositionally biased region" description="Polar residues" evidence="4">
    <location>
        <begin position="168"/>
        <end position="183"/>
    </location>
</feature>
<dbReference type="Pfam" id="PF00959">
    <property type="entry name" value="Phage_lysozyme"/>
    <property type="match status" value="1"/>
</dbReference>
<protein>
    <recommendedName>
        <fullName evidence="3">Lysozyme</fullName>
        <ecNumber evidence="3">3.2.1.17</ecNumber>
    </recommendedName>
</protein>
<keyword evidence="2 3" id="KW-0081">Bacteriolytic enzyme</keyword>
<sequence length="183" mass="20605">MTACPVMQGQVHVRTEKAINSKIHVPLYQYEYDALVSVIFNAGGGSAADDMADIVNAGNYSTIPESIRHFYVRNPRLLPRRSSEATFGPYIWRGPKAIFHYHIWNVIPSEAVYKQFAYYQLSRITDDIKRAAHGVAMPHITKAGMESWKLTLPPLGDLRAERRKLPAPQSQRQTEGATPSITH</sequence>
<evidence type="ECO:0000259" key="5">
    <source>
        <dbReference type="Pfam" id="PF01420"/>
    </source>
</evidence>
<keyword evidence="3" id="KW-0378">Hydrolase</keyword>
<feature type="domain" description="Type I restriction modification DNA specificity" evidence="5">
    <location>
        <begin position="82"/>
        <end position="155"/>
    </location>
</feature>
<proteinExistence type="inferred from homology"/>
<dbReference type="GO" id="GO:0016998">
    <property type="term" value="P:cell wall macromolecule catabolic process"/>
    <property type="evidence" value="ECO:0007669"/>
    <property type="project" value="InterPro"/>
</dbReference>
<evidence type="ECO:0000256" key="1">
    <source>
        <dbReference type="ARBA" id="ARBA00022529"/>
    </source>
</evidence>